<keyword evidence="1" id="KW-0539">Nucleus</keyword>
<feature type="region of interest" description="Disordered" evidence="3">
    <location>
        <begin position="31"/>
        <end position="55"/>
    </location>
</feature>
<dbReference type="EMBL" id="JACTNZ010000003">
    <property type="protein sequence ID" value="KAG5556616.1"/>
    <property type="molecule type" value="Genomic_DNA"/>
</dbReference>
<dbReference type="Pfam" id="PF08879">
    <property type="entry name" value="WRC"/>
    <property type="match status" value="1"/>
</dbReference>
<name>A0AAV6KVB6_9ERIC</name>
<dbReference type="Pfam" id="PF14303">
    <property type="entry name" value="NAM-associated"/>
    <property type="match status" value="1"/>
</dbReference>
<evidence type="ECO:0000256" key="2">
    <source>
        <dbReference type="PROSITE-ProRule" id="PRU01002"/>
    </source>
</evidence>
<feature type="region of interest" description="Disordered" evidence="3">
    <location>
        <begin position="254"/>
        <end position="300"/>
    </location>
</feature>
<evidence type="ECO:0000313" key="5">
    <source>
        <dbReference type="EMBL" id="KAG5556615.1"/>
    </source>
</evidence>
<dbReference type="AlphaFoldDB" id="A0AAV6KVB6"/>
<comment type="caution">
    <text evidence="5">The sequence shown here is derived from an EMBL/GenBank/DDBJ whole genome shotgun (WGS) entry which is preliminary data.</text>
</comment>
<evidence type="ECO:0000313" key="6">
    <source>
        <dbReference type="Proteomes" id="UP000823749"/>
    </source>
</evidence>
<feature type="domain" description="WRC" evidence="4">
    <location>
        <begin position="2"/>
        <end position="46"/>
    </location>
</feature>
<dbReference type="PANTHER" id="PTHR45023">
    <property type="match status" value="1"/>
</dbReference>
<dbReference type="InterPro" id="IPR014977">
    <property type="entry name" value="WRC_dom"/>
</dbReference>
<dbReference type="EMBL" id="JACTNZ010000003">
    <property type="protein sequence ID" value="KAG5556615.1"/>
    <property type="molecule type" value="Genomic_DNA"/>
</dbReference>
<evidence type="ECO:0000259" key="4">
    <source>
        <dbReference type="PROSITE" id="PS51667"/>
    </source>
</evidence>
<comment type="caution">
    <text evidence="2">Lacks conserved residue(s) required for the propagation of feature annotation.</text>
</comment>
<dbReference type="PANTHER" id="PTHR45023:SF4">
    <property type="entry name" value="GLYCINE-RICH PROTEIN-RELATED"/>
    <property type="match status" value="1"/>
</dbReference>
<evidence type="ECO:0000256" key="3">
    <source>
        <dbReference type="SAM" id="MobiDB-lite"/>
    </source>
</evidence>
<proteinExistence type="predicted"/>
<accession>A0AAV6KVB6</accession>
<reference evidence="5" key="1">
    <citation type="submission" date="2020-08" db="EMBL/GenBank/DDBJ databases">
        <title>Plant Genome Project.</title>
        <authorList>
            <person name="Zhang R.-G."/>
        </authorList>
    </citation>
    <scope>NUCLEOTIDE SEQUENCE</scope>
    <source>
        <strain evidence="5">WSP0</strain>
        <tissue evidence="5">Leaf</tissue>
    </source>
</reference>
<dbReference type="Proteomes" id="UP000823749">
    <property type="component" value="Chromosome 3"/>
</dbReference>
<sequence>MDPEPGRCRRTDGKKWCCSRDVVAGQKYCKRHVDRGRNRSRQPGEIPKLSIPGGGSGGGVLNPTLLASQLVSGPSPHSIDVLYLNQSAQNKKEGQVQQRERKPNWSKDEDEALCKAWLSISEDPATLTDDQLRTKFWDRILAEFETVLGWETERYSSGLMNRWSIIQSHVNKYSDCVRAIERNRTSRYNVEDLTGAANQSYYNSEGHHFKWDGCWLLLKDSPKWLNYRGKQVSKKQKTAHMNVEGFNVDLHQTIDSSTPATTPSSNAGSGSLNDENSPFVKESHELPQPSGRKPAENIRGNKNCNELDAMIKSFVTEFRNLRKEQKEIAEQEIVMLNKREELKIQAKLELERMKITVKPDYEQMRWEREIMMTDPNLVPTEEGKAWIIAKQKAILVRTLQGALSGSGI</sequence>
<dbReference type="EMBL" id="JACTNZ010000003">
    <property type="protein sequence ID" value="KAG5556618.1"/>
    <property type="molecule type" value="Genomic_DNA"/>
</dbReference>
<dbReference type="InterPro" id="IPR029466">
    <property type="entry name" value="NAM-associated_C"/>
</dbReference>
<feature type="compositionally biased region" description="Low complexity" evidence="3">
    <location>
        <begin position="256"/>
        <end position="269"/>
    </location>
</feature>
<dbReference type="PROSITE" id="PS51667">
    <property type="entry name" value="WRC"/>
    <property type="match status" value="1"/>
</dbReference>
<protein>
    <recommendedName>
        <fullName evidence="4">WRC domain-containing protein</fullName>
    </recommendedName>
</protein>
<keyword evidence="6" id="KW-1185">Reference proteome</keyword>
<organism evidence="5 6">
    <name type="scientific">Rhododendron griersonianum</name>
    <dbReference type="NCBI Taxonomy" id="479676"/>
    <lineage>
        <taxon>Eukaryota</taxon>
        <taxon>Viridiplantae</taxon>
        <taxon>Streptophyta</taxon>
        <taxon>Embryophyta</taxon>
        <taxon>Tracheophyta</taxon>
        <taxon>Spermatophyta</taxon>
        <taxon>Magnoliopsida</taxon>
        <taxon>eudicotyledons</taxon>
        <taxon>Gunneridae</taxon>
        <taxon>Pentapetalae</taxon>
        <taxon>asterids</taxon>
        <taxon>Ericales</taxon>
        <taxon>Ericaceae</taxon>
        <taxon>Ericoideae</taxon>
        <taxon>Rhodoreae</taxon>
        <taxon>Rhododendron</taxon>
    </lineage>
</organism>
<gene>
    <name evidence="5" type="ORF">RHGRI_007027</name>
</gene>
<feature type="compositionally biased region" description="Basic residues" evidence="3">
    <location>
        <begin position="31"/>
        <end position="40"/>
    </location>
</feature>
<evidence type="ECO:0000256" key="1">
    <source>
        <dbReference type="ARBA" id="ARBA00023242"/>
    </source>
</evidence>